<keyword evidence="2" id="KW-0808">Transferase</keyword>
<dbReference type="Gene3D" id="3.40.50.10840">
    <property type="entry name" value="Putative sugar-binding, N-terminal domain"/>
    <property type="match status" value="1"/>
</dbReference>
<feature type="domain" description="Four-carbon acid sugar kinase nucleotide binding" evidence="8">
    <location>
        <begin position="259"/>
        <end position="344"/>
    </location>
</feature>
<reference evidence="10" key="1">
    <citation type="journal article" date="2019" name="Int. J. Syst. Evol. Microbiol.">
        <title>The Global Catalogue of Microorganisms (GCM) 10K type strain sequencing project: providing services to taxonomists for standard genome sequencing and annotation.</title>
        <authorList>
            <consortium name="The Broad Institute Genomics Platform"/>
            <consortium name="The Broad Institute Genome Sequencing Center for Infectious Disease"/>
            <person name="Wu L."/>
            <person name="Ma J."/>
        </authorList>
    </citation>
    <scope>NUCLEOTIDE SEQUENCE [LARGE SCALE GENOMIC DNA]</scope>
    <source>
        <strain evidence="10">KCTC 52231</strain>
    </source>
</reference>
<dbReference type="Pfam" id="PF17042">
    <property type="entry name" value="NBD_C"/>
    <property type="match status" value="1"/>
</dbReference>
<evidence type="ECO:0000259" key="8">
    <source>
        <dbReference type="Pfam" id="PF17042"/>
    </source>
</evidence>
<keyword evidence="4 9" id="KW-0418">Kinase</keyword>
<evidence type="ECO:0000256" key="3">
    <source>
        <dbReference type="ARBA" id="ARBA00022741"/>
    </source>
</evidence>
<gene>
    <name evidence="9" type="ORF">ACFOHV_16485</name>
</gene>
<sequence>MTLKVAILADDLTGALDTATPFVECGLSVGVVLDSRRLHTPHHGCDVLVLNTASRALPATDAAKRVRAAALEIAPLEPRIVMKKIDSRLKGNVAAECAALAAVFGRTRMVIAPAIPDQQRFTKNGLIVGRGVDTPLSIRAVFGAKALPSTIADAESDTDLDNIVRAPDWQTTLAVGARGLGAALARFLGDAREGGATPFVPAERTLFAFGSRDPITTEQIARLEASRWLRHVRDAPMGQVPDDPASVALPALFRCTGAIEEDGATVARRFAAGIKSVIDRTGPDMLMLGGGDTALAVLERLGIELVRPMGEIEPGIPWFEVTDADHRSFRCAVKSGGFGGPDSLLALVTEKSRTPNMNQETSIG</sequence>
<evidence type="ECO:0000259" key="7">
    <source>
        <dbReference type="Pfam" id="PF07005"/>
    </source>
</evidence>
<evidence type="ECO:0000256" key="5">
    <source>
        <dbReference type="ARBA" id="ARBA00022840"/>
    </source>
</evidence>
<dbReference type="GO" id="GO:0016301">
    <property type="term" value="F:kinase activity"/>
    <property type="evidence" value="ECO:0007669"/>
    <property type="project" value="UniProtKB-KW"/>
</dbReference>
<accession>A0ABV7I2P1</accession>
<dbReference type="InterPro" id="IPR042213">
    <property type="entry name" value="NBD_C_sf"/>
</dbReference>
<protein>
    <submittedName>
        <fullName evidence="9">Four-carbon acid sugar kinase family protein</fullName>
    </submittedName>
</protein>
<proteinExistence type="inferred from homology"/>
<keyword evidence="5" id="KW-0067">ATP-binding</keyword>
<dbReference type="SUPFAM" id="SSF142764">
    <property type="entry name" value="YgbK-like"/>
    <property type="match status" value="1"/>
</dbReference>
<evidence type="ECO:0000256" key="1">
    <source>
        <dbReference type="ARBA" id="ARBA00005715"/>
    </source>
</evidence>
<dbReference type="Proteomes" id="UP001595647">
    <property type="component" value="Unassembled WGS sequence"/>
</dbReference>
<evidence type="ECO:0000256" key="2">
    <source>
        <dbReference type="ARBA" id="ARBA00022679"/>
    </source>
</evidence>
<name>A0ABV7I2P1_9HYPH</name>
<dbReference type="InterPro" id="IPR010737">
    <property type="entry name" value="4-carb_acid_sugar_kinase_N"/>
</dbReference>
<dbReference type="InterPro" id="IPR037051">
    <property type="entry name" value="4-carb_acid_sugar_kinase_N_sf"/>
</dbReference>
<organism evidence="9 10">
    <name type="scientific">Ciceribacter thiooxidans</name>
    <dbReference type="NCBI Taxonomy" id="1969821"/>
    <lineage>
        <taxon>Bacteria</taxon>
        <taxon>Pseudomonadati</taxon>
        <taxon>Pseudomonadota</taxon>
        <taxon>Alphaproteobacteria</taxon>
        <taxon>Hyphomicrobiales</taxon>
        <taxon>Rhizobiaceae</taxon>
        <taxon>Ciceribacter</taxon>
    </lineage>
</organism>
<evidence type="ECO:0000313" key="9">
    <source>
        <dbReference type="EMBL" id="MFC3164878.1"/>
    </source>
</evidence>
<comment type="similarity">
    <text evidence="1">Belongs to the four-carbon acid sugar kinase family.</text>
</comment>
<feature type="domain" description="Four-carbon acid sugar kinase N-terminal" evidence="7">
    <location>
        <begin position="6"/>
        <end position="130"/>
    </location>
</feature>
<dbReference type="InterPro" id="IPR031475">
    <property type="entry name" value="NBD_C"/>
</dbReference>
<comment type="caution">
    <text evidence="9">The sequence shown here is derived from an EMBL/GenBank/DDBJ whole genome shotgun (WGS) entry which is preliminary data.</text>
</comment>
<keyword evidence="10" id="KW-1185">Reference proteome</keyword>
<evidence type="ECO:0000256" key="6">
    <source>
        <dbReference type="ARBA" id="ARBA00023277"/>
    </source>
</evidence>
<dbReference type="Pfam" id="PF07005">
    <property type="entry name" value="SBD_N"/>
    <property type="match status" value="1"/>
</dbReference>
<dbReference type="RefSeq" id="WP_182307964.1">
    <property type="nucleotide sequence ID" value="NZ_CP059897.1"/>
</dbReference>
<keyword evidence="6" id="KW-0119">Carbohydrate metabolism</keyword>
<dbReference type="Gene3D" id="3.40.980.20">
    <property type="entry name" value="Four-carbon acid sugar kinase, nucleotide binding domain"/>
    <property type="match status" value="1"/>
</dbReference>
<evidence type="ECO:0000313" key="10">
    <source>
        <dbReference type="Proteomes" id="UP001595647"/>
    </source>
</evidence>
<keyword evidence="3" id="KW-0547">Nucleotide-binding</keyword>
<dbReference type="EMBL" id="JBHRTG010000019">
    <property type="protein sequence ID" value="MFC3164878.1"/>
    <property type="molecule type" value="Genomic_DNA"/>
</dbReference>
<evidence type="ECO:0000256" key="4">
    <source>
        <dbReference type="ARBA" id="ARBA00022777"/>
    </source>
</evidence>